<dbReference type="EMBL" id="JAULSW010000003">
    <property type="protein sequence ID" value="KAK3387140.1"/>
    <property type="molecule type" value="Genomic_DNA"/>
</dbReference>
<evidence type="ECO:0000313" key="3">
    <source>
        <dbReference type="EMBL" id="KAK3387140.1"/>
    </source>
</evidence>
<organism evidence="3 4">
    <name type="scientific">Podospora didyma</name>
    <dbReference type="NCBI Taxonomy" id="330526"/>
    <lineage>
        <taxon>Eukaryota</taxon>
        <taxon>Fungi</taxon>
        <taxon>Dikarya</taxon>
        <taxon>Ascomycota</taxon>
        <taxon>Pezizomycotina</taxon>
        <taxon>Sordariomycetes</taxon>
        <taxon>Sordariomycetidae</taxon>
        <taxon>Sordariales</taxon>
        <taxon>Podosporaceae</taxon>
        <taxon>Podospora</taxon>
    </lineage>
</organism>
<reference evidence="3" key="2">
    <citation type="submission" date="2023-06" db="EMBL/GenBank/DDBJ databases">
        <authorList>
            <consortium name="Lawrence Berkeley National Laboratory"/>
            <person name="Haridas S."/>
            <person name="Hensen N."/>
            <person name="Bonometti L."/>
            <person name="Westerberg I."/>
            <person name="Brannstrom I.O."/>
            <person name="Guillou S."/>
            <person name="Cros-Aarteil S."/>
            <person name="Calhoun S."/>
            <person name="Kuo A."/>
            <person name="Mondo S."/>
            <person name="Pangilinan J."/>
            <person name="Riley R."/>
            <person name="LaButti K."/>
            <person name="Andreopoulos B."/>
            <person name="Lipzen A."/>
            <person name="Chen C."/>
            <person name="Yanf M."/>
            <person name="Daum C."/>
            <person name="Ng V."/>
            <person name="Clum A."/>
            <person name="Steindorff A."/>
            <person name="Ohm R."/>
            <person name="Martin F."/>
            <person name="Silar P."/>
            <person name="Natvig D."/>
            <person name="Lalanne C."/>
            <person name="Gautier V."/>
            <person name="Ament-velasquez S.L."/>
            <person name="Kruys A."/>
            <person name="Hutchinson M.I."/>
            <person name="Powell A.J."/>
            <person name="Barry K."/>
            <person name="Miller A.N."/>
            <person name="Grigoriev I.V."/>
            <person name="Debuchy R."/>
            <person name="Gladieux P."/>
            <person name="Thoren M.H."/>
            <person name="Johannesson H."/>
        </authorList>
    </citation>
    <scope>NUCLEOTIDE SEQUENCE</scope>
    <source>
        <strain evidence="3">CBS 232.78</strain>
    </source>
</reference>
<evidence type="ECO:0000313" key="4">
    <source>
        <dbReference type="Proteomes" id="UP001285441"/>
    </source>
</evidence>
<gene>
    <name evidence="3" type="ORF">B0H63DRAFT_541335</name>
</gene>
<keyword evidence="4" id="KW-1185">Reference proteome</keyword>
<protein>
    <submittedName>
        <fullName evidence="3">Uncharacterized protein</fullName>
    </submittedName>
</protein>
<accession>A0AAE0NT43</accession>
<dbReference type="Proteomes" id="UP001285441">
    <property type="component" value="Unassembled WGS sequence"/>
</dbReference>
<sequence length="279" mass="31197">MPPKRKVGGDDGNFTPNGRVRRAPKIPPAAKGTGKEREDAQGKPTKRARTAQLPAAKKKGSHEKDDSHKGTCQPQKPVTVEGHLAELTKKSKEFMHDYKDRLAEEEEDFHEAMAKCKQDLRELPDVHREKMAPIRSELETKAKRIEEKAVLEKSKKVIQISHQMLKHHEAIDKESQRYTVDMPGDVWKQDEHHLNLLLGYGKKHGQKLVEAIINPAADKYPAVFSQTSTGMNEVEDIALGLFENSRKATGIETWGKVARAQLKALVGVAKTLPVNGDSK</sequence>
<keyword evidence="1" id="KW-0175">Coiled coil</keyword>
<reference evidence="3" key="1">
    <citation type="journal article" date="2023" name="Mol. Phylogenet. Evol.">
        <title>Genome-scale phylogeny and comparative genomics of the fungal order Sordariales.</title>
        <authorList>
            <person name="Hensen N."/>
            <person name="Bonometti L."/>
            <person name="Westerberg I."/>
            <person name="Brannstrom I.O."/>
            <person name="Guillou S."/>
            <person name="Cros-Aarteil S."/>
            <person name="Calhoun S."/>
            <person name="Haridas S."/>
            <person name="Kuo A."/>
            <person name="Mondo S."/>
            <person name="Pangilinan J."/>
            <person name="Riley R."/>
            <person name="LaButti K."/>
            <person name="Andreopoulos B."/>
            <person name="Lipzen A."/>
            <person name="Chen C."/>
            <person name="Yan M."/>
            <person name="Daum C."/>
            <person name="Ng V."/>
            <person name="Clum A."/>
            <person name="Steindorff A."/>
            <person name="Ohm R.A."/>
            <person name="Martin F."/>
            <person name="Silar P."/>
            <person name="Natvig D.O."/>
            <person name="Lalanne C."/>
            <person name="Gautier V."/>
            <person name="Ament-Velasquez S.L."/>
            <person name="Kruys A."/>
            <person name="Hutchinson M.I."/>
            <person name="Powell A.J."/>
            <person name="Barry K."/>
            <person name="Miller A.N."/>
            <person name="Grigoriev I.V."/>
            <person name="Debuchy R."/>
            <person name="Gladieux P."/>
            <person name="Hiltunen Thoren M."/>
            <person name="Johannesson H."/>
        </authorList>
    </citation>
    <scope>NUCLEOTIDE SEQUENCE</scope>
    <source>
        <strain evidence="3">CBS 232.78</strain>
    </source>
</reference>
<evidence type="ECO:0000256" key="2">
    <source>
        <dbReference type="SAM" id="MobiDB-lite"/>
    </source>
</evidence>
<evidence type="ECO:0000256" key="1">
    <source>
        <dbReference type="SAM" id="Coils"/>
    </source>
</evidence>
<feature type="region of interest" description="Disordered" evidence="2">
    <location>
        <begin position="1"/>
        <end position="80"/>
    </location>
</feature>
<name>A0AAE0NT43_9PEZI</name>
<comment type="caution">
    <text evidence="3">The sequence shown here is derived from an EMBL/GenBank/DDBJ whole genome shotgun (WGS) entry which is preliminary data.</text>
</comment>
<feature type="coiled-coil region" evidence="1">
    <location>
        <begin position="95"/>
        <end position="155"/>
    </location>
</feature>
<dbReference type="AlphaFoldDB" id="A0AAE0NT43"/>
<proteinExistence type="predicted"/>